<accession>A0A7J7K588</accession>
<dbReference type="EMBL" id="VXIV02001455">
    <property type="protein sequence ID" value="KAF6033104.1"/>
    <property type="molecule type" value="Genomic_DNA"/>
</dbReference>
<dbReference type="AlphaFoldDB" id="A0A7J7K588"/>
<organism evidence="1 2">
    <name type="scientific">Bugula neritina</name>
    <name type="common">Brown bryozoan</name>
    <name type="synonym">Sertularia neritina</name>
    <dbReference type="NCBI Taxonomy" id="10212"/>
    <lineage>
        <taxon>Eukaryota</taxon>
        <taxon>Metazoa</taxon>
        <taxon>Spiralia</taxon>
        <taxon>Lophotrochozoa</taxon>
        <taxon>Bryozoa</taxon>
        <taxon>Gymnolaemata</taxon>
        <taxon>Cheilostomatida</taxon>
        <taxon>Flustrina</taxon>
        <taxon>Buguloidea</taxon>
        <taxon>Bugulidae</taxon>
        <taxon>Bugula</taxon>
    </lineage>
</organism>
<protein>
    <submittedName>
        <fullName evidence="1">SAMHD1</fullName>
    </submittedName>
</protein>
<dbReference type="Gene3D" id="3.30.70.2760">
    <property type="match status" value="1"/>
</dbReference>
<dbReference type="Gene3D" id="1.10.3210.10">
    <property type="entry name" value="Hypothetical protein af1432"/>
    <property type="match status" value="1"/>
</dbReference>
<gene>
    <name evidence="1" type="ORF">EB796_008594</name>
</gene>
<evidence type="ECO:0000313" key="1">
    <source>
        <dbReference type="EMBL" id="KAF6033104.1"/>
    </source>
</evidence>
<dbReference type="SUPFAM" id="SSF109604">
    <property type="entry name" value="HD-domain/PDEase-like"/>
    <property type="match status" value="1"/>
</dbReference>
<dbReference type="PANTHER" id="PTHR11373">
    <property type="entry name" value="DEOXYNUCLEOSIDE TRIPHOSPHATE TRIPHOSPHOHYDROLASE"/>
    <property type="match status" value="1"/>
</dbReference>
<proteinExistence type="predicted"/>
<dbReference type="GO" id="GO:0006203">
    <property type="term" value="P:dGTP catabolic process"/>
    <property type="evidence" value="ECO:0007669"/>
    <property type="project" value="TreeGrafter"/>
</dbReference>
<dbReference type="OrthoDB" id="9991235at2759"/>
<sequence length="297" mass="34483">MENSAGISKSTLKAVTGRDESKAFLYEIVQNDKNGMDVDKWDYLLRDAHYLGMKQNVEYERFMHSMRVIEVKGEMRICIRDKMFDSVFNMYLSRYRQHKHAYQHPVGVAVDLMVLDAFVKAQDFLKVNGKTLIESLEDAEAFCQLDDSAYYKILHSNPNEGSDHGNDLLEAKRIIRRIESRRLYKCIAQHTQRGSALLLTGLEDLLRGVSPIGSFKLHQGARDLGLNTDNPLKHMTFYKKDGSVVREEDEFEEKSLIIPEHFMDYTVYLYITDPELPEEQTRSLKEEFKKYFNGGRS</sequence>
<dbReference type="Proteomes" id="UP000593567">
    <property type="component" value="Unassembled WGS sequence"/>
</dbReference>
<reference evidence="1" key="1">
    <citation type="submission" date="2020-06" db="EMBL/GenBank/DDBJ databases">
        <title>Draft genome of Bugula neritina, a colonial animal packing powerful symbionts and potential medicines.</title>
        <authorList>
            <person name="Rayko M."/>
        </authorList>
    </citation>
    <scope>NUCLEOTIDE SEQUENCE [LARGE SCALE GENOMIC DNA]</scope>
    <source>
        <strain evidence="1">Kwan_BN1</strain>
    </source>
</reference>
<comment type="caution">
    <text evidence="1">The sequence shown here is derived from an EMBL/GenBank/DDBJ whole genome shotgun (WGS) entry which is preliminary data.</text>
</comment>
<dbReference type="GO" id="GO:0008832">
    <property type="term" value="F:dGTPase activity"/>
    <property type="evidence" value="ECO:0007669"/>
    <property type="project" value="TreeGrafter"/>
</dbReference>
<keyword evidence="2" id="KW-1185">Reference proteome</keyword>
<name>A0A7J7K588_BUGNE</name>
<evidence type="ECO:0000313" key="2">
    <source>
        <dbReference type="Proteomes" id="UP000593567"/>
    </source>
</evidence>
<dbReference type="GO" id="GO:0005634">
    <property type="term" value="C:nucleus"/>
    <property type="evidence" value="ECO:0007669"/>
    <property type="project" value="TreeGrafter"/>
</dbReference>
<dbReference type="InterPro" id="IPR050135">
    <property type="entry name" value="dGTPase-like"/>
</dbReference>
<dbReference type="PANTHER" id="PTHR11373:SF4">
    <property type="entry name" value="DEOXYNUCLEOSIDE TRIPHOSPHATE TRIPHOSPHOHYDROLASE SAMHD1"/>
    <property type="match status" value="1"/>
</dbReference>